<evidence type="ECO:0000313" key="5">
    <source>
        <dbReference type="Proteomes" id="UP000827721"/>
    </source>
</evidence>
<sequence length="341" mass="39782">MRFCCFNFANKYGKKGERKAILKRDRTLLLEELIASSKRKYNRSICIFSMSELKTATNNYSYPLSFMRNNNGDYKLYKGYLREHTISVMKFKNEWDAYQLCYNNIVYALHMDHMNVVKLIGCCLETRIPILVFEAVGYGTLADRIHYRRQPFFDRLLWMKRLNIAMEIANGMAYLHDGCPRPIISRSIKLSNILFDEQGLVKLFDFTLATFIPEDKTHVNDGVSATMRYMAPEYALTGDFNEKCDVYNFGVMLLQLLIGQEIIVSSDYEHLILRERMEKCIENSKFHETVDPIILEDGLCLTKKQQLKDFISLALKCTSESAEDRPKMVDVAQQIRKMYPS</sequence>
<dbReference type="InterPro" id="IPR000719">
    <property type="entry name" value="Prot_kinase_dom"/>
</dbReference>
<proteinExistence type="predicted"/>
<evidence type="ECO:0000256" key="1">
    <source>
        <dbReference type="ARBA" id="ARBA00022741"/>
    </source>
</evidence>
<gene>
    <name evidence="4" type="ORF">JRO89_XS03G0317100</name>
</gene>
<accession>A0ABQ8IDE6</accession>
<dbReference type="Gene3D" id="1.10.510.10">
    <property type="entry name" value="Transferase(Phosphotransferase) domain 1"/>
    <property type="match status" value="1"/>
</dbReference>
<feature type="domain" description="Protein kinase" evidence="3">
    <location>
        <begin position="6"/>
        <end position="341"/>
    </location>
</feature>
<evidence type="ECO:0000256" key="2">
    <source>
        <dbReference type="ARBA" id="ARBA00022840"/>
    </source>
</evidence>
<evidence type="ECO:0000313" key="4">
    <source>
        <dbReference type="EMBL" id="KAH7574586.1"/>
    </source>
</evidence>
<dbReference type="InterPro" id="IPR011009">
    <property type="entry name" value="Kinase-like_dom_sf"/>
</dbReference>
<comment type="caution">
    <text evidence="4">The sequence shown here is derived from an EMBL/GenBank/DDBJ whole genome shotgun (WGS) entry which is preliminary data.</text>
</comment>
<dbReference type="Proteomes" id="UP000827721">
    <property type="component" value="Unassembled WGS sequence"/>
</dbReference>
<dbReference type="SUPFAM" id="SSF56112">
    <property type="entry name" value="Protein kinase-like (PK-like)"/>
    <property type="match status" value="1"/>
</dbReference>
<dbReference type="InterPro" id="IPR045274">
    <property type="entry name" value="WAK-like"/>
</dbReference>
<dbReference type="EMBL" id="JAFEMO010000003">
    <property type="protein sequence ID" value="KAH7574586.1"/>
    <property type="molecule type" value="Genomic_DNA"/>
</dbReference>
<name>A0ABQ8IDE6_9ROSI</name>
<dbReference type="PANTHER" id="PTHR27005">
    <property type="entry name" value="WALL-ASSOCIATED RECEPTOR KINASE-LIKE 21"/>
    <property type="match status" value="1"/>
</dbReference>
<dbReference type="Pfam" id="PF07714">
    <property type="entry name" value="PK_Tyr_Ser-Thr"/>
    <property type="match status" value="1"/>
</dbReference>
<dbReference type="PROSITE" id="PS50011">
    <property type="entry name" value="PROTEIN_KINASE_DOM"/>
    <property type="match status" value="1"/>
</dbReference>
<dbReference type="InterPro" id="IPR001245">
    <property type="entry name" value="Ser-Thr/Tyr_kinase_cat_dom"/>
</dbReference>
<keyword evidence="5" id="KW-1185">Reference proteome</keyword>
<keyword evidence="1" id="KW-0547">Nucleotide-binding</keyword>
<reference evidence="4 5" key="1">
    <citation type="submission" date="2021-02" db="EMBL/GenBank/DDBJ databases">
        <title>Plant Genome Project.</title>
        <authorList>
            <person name="Zhang R.-G."/>
        </authorList>
    </citation>
    <scope>NUCLEOTIDE SEQUENCE [LARGE SCALE GENOMIC DNA]</scope>
    <source>
        <tissue evidence="4">Leaves</tissue>
    </source>
</reference>
<protein>
    <recommendedName>
        <fullName evidence="3">Protein kinase domain-containing protein</fullName>
    </recommendedName>
</protein>
<evidence type="ECO:0000259" key="3">
    <source>
        <dbReference type="PROSITE" id="PS50011"/>
    </source>
</evidence>
<dbReference type="PANTHER" id="PTHR27005:SF466">
    <property type="entry name" value="NON-FUNCTIONAL PSEUDOKINASE ZED1-LIKE"/>
    <property type="match status" value="1"/>
</dbReference>
<keyword evidence="2" id="KW-0067">ATP-binding</keyword>
<organism evidence="4 5">
    <name type="scientific">Xanthoceras sorbifolium</name>
    <dbReference type="NCBI Taxonomy" id="99658"/>
    <lineage>
        <taxon>Eukaryota</taxon>
        <taxon>Viridiplantae</taxon>
        <taxon>Streptophyta</taxon>
        <taxon>Embryophyta</taxon>
        <taxon>Tracheophyta</taxon>
        <taxon>Spermatophyta</taxon>
        <taxon>Magnoliopsida</taxon>
        <taxon>eudicotyledons</taxon>
        <taxon>Gunneridae</taxon>
        <taxon>Pentapetalae</taxon>
        <taxon>rosids</taxon>
        <taxon>malvids</taxon>
        <taxon>Sapindales</taxon>
        <taxon>Sapindaceae</taxon>
        <taxon>Xanthoceroideae</taxon>
        <taxon>Xanthoceras</taxon>
    </lineage>
</organism>
<dbReference type="Gene3D" id="3.30.200.20">
    <property type="entry name" value="Phosphorylase Kinase, domain 1"/>
    <property type="match status" value="1"/>
</dbReference>